<reference evidence="1" key="1">
    <citation type="submission" date="2021-01" db="EMBL/GenBank/DDBJ databases">
        <title>Adiantum capillus-veneris genome.</title>
        <authorList>
            <person name="Fang Y."/>
            <person name="Liao Q."/>
        </authorList>
    </citation>
    <scope>NUCLEOTIDE SEQUENCE</scope>
    <source>
        <strain evidence="1">H3</strain>
        <tissue evidence="1">Leaf</tissue>
    </source>
</reference>
<evidence type="ECO:0000313" key="1">
    <source>
        <dbReference type="EMBL" id="KAI5059952.1"/>
    </source>
</evidence>
<protein>
    <submittedName>
        <fullName evidence="1">Uncharacterized protein</fullName>
    </submittedName>
</protein>
<organism evidence="1 2">
    <name type="scientific">Adiantum capillus-veneris</name>
    <name type="common">Maidenhair fern</name>
    <dbReference type="NCBI Taxonomy" id="13818"/>
    <lineage>
        <taxon>Eukaryota</taxon>
        <taxon>Viridiplantae</taxon>
        <taxon>Streptophyta</taxon>
        <taxon>Embryophyta</taxon>
        <taxon>Tracheophyta</taxon>
        <taxon>Polypodiopsida</taxon>
        <taxon>Polypodiidae</taxon>
        <taxon>Polypodiales</taxon>
        <taxon>Pteridineae</taxon>
        <taxon>Pteridaceae</taxon>
        <taxon>Vittarioideae</taxon>
        <taxon>Adiantum</taxon>
    </lineage>
</organism>
<comment type="caution">
    <text evidence="1">The sequence shown here is derived from an EMBL/GenBank/DDBJ whole genome shotgun (WGS) entry which is preliminary data.</text>
</comment>
<accession>A0A9D4U2J3</accession>
<dbReference type="Proteomes" id="UP000886520">
    <property type="component" value="Chromosome 24"/>
</dbReference>
<dbReference type="EMBL" id="JABFUD020000024">
    <property type="protein sequence ID" value="KAI5059952.1"/>
    <property type="molecule type" value="Genomic_DNA"/>
</dbReference>
<evidence type="ECO:0000313" key="2">
    <source>
        <dbReference type="Proteomes" id="UP000886520"/>
    </source>
</evidence>
<keyword evidence="2" id="KW-1185">Reference proteome</keyword>
<proteinExistence type="predicted"/>
<dbReference type="AlphaFoldDB" id="A0A9D4U2J3"/>
<sequence length="72" mass="7872">MANMRCGSSILGVAVMMVLLPLALSLLVRQLTWAALYPLALHSMSTLLLFVTMQLDHAAYDAPDFNLDFSST</sequence>
<name>A0A9D4U2J3_ADICA</name>
<gene>
    <name evidence="1" type="ORF">GOP47_0024372</name>
</gene>